<name>A0A2M7G7R1_9BACT</name>
<comment type="caution">
    <text evidence="1">The sequence shown here is derived from an EMBL/GenBank/DDBJ whole genome shotgun (WGS) entry which is preliminary data.</text>
</comment>
<accession>A0A2M7G7R1</accession>
<reference evidence="1 2" key="1">
    <citation type="submission" date="2017-09" db="EMBL/GenBank/DDBJ databases">
        <title>Depth-based differentiation of microbial function through sediment-hosted aquifers and enrichment of novel symbionts in the deep terrestrial subsurface.</title>
        <authorList>
            <person name="Probst A.J."/>
            <person name="Ladd B."/>
            <person name="Jarett J.K."/>
            <person name="Geller-Mcgrath D.E."/>
            <person name="Sieber C.M."/>
            <person name="Emerson J.B."/>
            <person name="Anantharaman K."/>
            <person name="Thomas B.C."/>
            <person name="Malmstrom R."/>
            <person name="Stieglmeier M."/>
            <person name="Klingl A."/>
            <person name="Woyke T."/>
            <person name="Ryan C.M."/>
            <person name="Banfield J.F."/>
        </authorList>
    </citation>
    <scope>NUCLEOTIDE SEQUENCE [LARGE SCALE GENOMIC DNA]</scope>
    <source>
        <strain evidence="1">CG17_big_fil_post_rev_8_21_14_2_50_48_46</strain>
    </source>
</reference>
<protein>
    <submittedName>
        <fullName evidence="1">Uncharacterized protein</fullName>
    </submittedName>
</protein>
<sequence length="116" mass="13830">MSLQQYEFLEKIEHYTGQQDPYSLPDDVQNWIVQELEKRLQVMLEKYPELPLEIFRTLRTWQNLPIFIIGFRKEDQTWIKEAWHYGIKPAPEGAAGIQLVLDRVPVKHFQENPGHV</sequence>
<dbReference type="AlphaFoldDB" id="A0A2M7G7R1"/>
<evidence type="ECO:0000313" key="1">
    <source>
        <dbReference type="EMBL" id="PIW17776.1"/>
    </source>
</evidence>
<gene>
    <name evidence="1" type="ORF">COW36_07475</name>
</gene>
<evidence type="ECO:0000313" key="2">
    <source>
        <dbReference type="Proteomes" id="UP000231019"/>
    </source>
</evidence>
<dbReference type="EMBL" id="PFFQ01000020">
    <property type="protein sequence ID" value="PIW17776.1"/>
    <property type="molecule type" value="Genomic_DNA"/>
</dbReference>
<dbReference type="Proteomes" id="UP000231019">
    <property type="component" value="Unassembled WGS sequence"/>
</dbReference>
<proteinExistence type="predicted"/>
<organism evidence="1 2">
    <name type="scientific">bacterium (Candidatus Blackallbacteria) CG17_big_fil_post_rev_8_21_14_2_50_48_46</name>
    <dbReference type="NCBI Taxonomy" id="2014261"/>
    <lineage>
        <taxon>Bacteria</taxon>
        <taxon>Candidatus Blackallbacteria</taxon>
    </lineage>
</organism>